<dbReference type="Proteomes" id="UP000235371">
    <property type="component" value="Unassembled WGS sequence"/>
</dbReference>
<evidence type="ECO:0000313" key="3">
    <source>
        <dbReference type="Proteomes" id="UP000235371"/>
    </source>
</evidence>
<accession>A0A2J6TCF9</accession>
<proteinExistence type="predicted"/>
<name>A0A2J6TCF9_9HELO</name>
<organism evidence="2 3">
    <name type="scientific">Hyaloscypha bicolor E</name>
    <dbReference type="NCBI Taxonomy" id="1095630"/>
    <lineage>
        <taxon>Eukaryota</taxon>
        <taxon>Fungi</taxon>
        <taxon>Dikarya</taxon>
        <taxon>Ascomycota</taxon>
        <taxon>Pezizomycotina</taxon>
        <taxon>Leotiomycetes</taxon>
        <taxon>Helotiales</taxon>
        <taxon>Hyaloscyphaceae</taxon>
        <taxon>Hyaloscypha</taxon>
        <taxon>Hyaloscypha bicolor</taxon>
    </lineage>
</organism>
<evidence type="ECO:0000313" key="2">
    <source>
        <dbReference type="EMBL" id="PMD60714.1"/>
    </source>
</evidence>
<feature type="transmembrane region" description="Helical" evidence="1">
    <location>
        <begin position="9"/>
        <end position="32"/>
    </location>
</feature>
<protein>
    <submittedName>
        <fullName evidence="2">Uncharacterized protein</fullName>
    </submittedName>
</protein>
<dbReference type="GeneID" id="36594859"/>
<dbReference type="AlphaFoldDB" id="A0A2J6TCF9"/>
<keyword evidence="3" id="KW-1185">Reference proteome</keyword>
<dbReference type="RefSeq" id="XP_024737618.1">
    <property type="nucleotide sequence ID" value="XM_024886782.1"/>
</dbReference>
<gene>
    <name evidence="2" type="ORF">K444DRAFT_663075</name>
</gene>
<dbReference type="OrthoDB" id="3926976at2759"/>
<dbReference type="EMBL" id="KZ613788">
    <property type="protein sequence ID" value="PMD60714.1"/>
    <property type="molecule type" value="Genomic_DNA"/>
</dbReference>
<feature type="transmembrane region" description="Helical" evidence="1">
    <location>
        <begin position="175"/>
        <end position="196"/>
    </location>
</feature>
<feature type="transmembrane region" description="Helical" evidence="1">
    <location>
        <begin position="128"/>
        <end position="147"/>
    </location>
</feature>
<sequence length="332" mass="37071">MSQSRDRGLFLLSLNFGTIVGISWGLFVSHLVSTAHSFYSPNHWIHLARTQAYGLCYDGCGDSCLFPSIIADACYMTAKVNLSSSNLVCDASKIWFWAERYPIPCLEAVGEIYKANALWWKKFWLKSLYIFVPVFGLLAFLAAYLVIKWVREMRFWEGRPRVTVRRGGVGIRAPLLPRVAVAALALAVLLTPAAAYPCPNYYPPYDKPFTNVNGTLYGVIHGWLSACYDETYTCGKSCTTPPAGGEVTCKPISCTRSRPFMLPTDFVDRAAWRVERCGFRLVDWVPGVVDKRVPNPRIEGSLWVKIAVSAFNSTDVGGEGLDEGVRCLYEMI</sequence>
<reference evidence="2 3" key="1">
    <citation type="submission" date="2016-04" db="EMBL/GenBank/DDBJ databases">
        <title>A degradative enzymes factory behind the ericoid mycorrhizal symbiosis.</title>
        <authorList>
            <consortium name="DOE Joint Genome Institute"/>
            <person name="Martino E."/>
            <person name="Morin E."/>
            <person name="Grelet G."/>
            <person name="Kuo A."/>
            <person name="Kohler A."/>
            <person name="Daghino S."/>
            <person name="Barry K."/>
            <person name="Choi C."/>
            <person name="Cichocki N."/>
            <person name="Clum A."/>
            <person name="Copeland A."/>
            <person name="Hainaut M."/>
            <person name="Haridas S."/>
            <person name="Labutti K."/>
            <person name="Lindquist E."/>
            <person name="Lipzen A."/>
            <person name="Khouja H.-R."/>
            <person name="Murat C."/>
            <person name="Ohm R."/>
            <person name="Olson A."/>
            <person name="Spatafora J."/>
            <person name="Veneault-Fourrey C."/>
            <person name="Henrissat B."/>
            <person name="Grigoriev I."/>
            <person name="Martin F."/>
            <person name="Perotto S."/>
        </authorList>
    </citation>
    <scope>NUCLEOTIDE SEQUENCE [LARGE SCALE GENOMIC DNA]</scope>
    <source>
        <strain evidence="2 3">E</strain>
    </source>
</reference>
<keyword evidence="1" id="KW-0812">Transmembrane</keyword>
<keyword evidence="1" id="KW-1133">Transmembrane helix</keyword>
<keyword evidence="1" id="KW-0472">Membrane</keyword>
<dbReference type="InParanoid" id="A0A2J6TCF9"/>
<evidence type="ECO:0000256" key="1">
    <source>
        <dbReference type="SAM" id="Phobius"/>
    </source>
</evidence>